<reference evidence="4 5" key="1">
    <citation type="submission" date="2016-02" db="EMBL/GenBank/DDBJ databases">
        <title>Complete genome sequence and transcriptome regulation of the pentose utilising yeast Sugiyamaella lignohabitans.</title>
        <authorList>
            <person name="Bellasio M."/>
            <person name="Peymann A."/>
            <person name="Valli M."/>
            <person name="Sipitzky M."/>
            <person name="Graf A."/>
            <person name="Sauer M."/>
            <person name="Marx H."/>
            <person name="Mattanovich D."/>
        </authorList>
    </citation>
    <scope>NUCLEOTIDE SEQUENCE [LARGE SCALE GENOMIC DNA]</scope>
    <source>
        <strain evidence="4 5">CBS 10342</strain>
    </source>
</reference>
<dbReference type="PIRSF" id="PIRSF000332">
    <property type="entry name" value="FMO"/>
    <property type="match status" value="1"/>
</dbReference>
<dbReference type="GO" id="GO:0050661">
    <property type="term" value="F:NADP binding"/>
    <property type="evidence" value="ECO:0007669"/>
    <property type="project" value="InterPro"/>
</dbReference>
<dbReference type="Gene3D" id="3.50.50.60">
    <property type="entry name" value="FAD/NAD(P)-binding domain"/>
    <property type="match status" value="2"/>
</dbReference>
<dbReference type="Pfam" id="PF13450">
    <property type="entry name" value="NAD_binding_8"/>
    <property type="match status" value="1"/>
</dbReference>
<evidence type="ECO:0000256" key="1">
    <source>
        <dbReference type="ARBA" id="ARBA00022630"/>
    </source>
</evidence>
<keyword evidence="1" id="KW-0285">Flavoprotein</keyword>
<evidence type="ECO:0000256" key="2">
    <source>
        <dbReference type="ARBA" id="ARBA00022827"/>
    </source>
</evidence>
<dbReference type="KEGG" id="slb:AWJ20_1900"/>
<evidence type="ECO:0000256" key="3">
    <source>
        <dbReference type="ARBA" id="ARBA00023002"/>
    </source>
</evidence>
<evidence type="ECO:0000313" key="5">
    <source>
        <dbReference type="Proteomes" id="UP000189580"/>
    </source>
</evidence>
<name>A0A167E3R1_9ASCO</name>
<dbReference type="InterPro" id="IPR000960">
    <property type="entry name" value="Flavin_mOase"/>
</dbReference>
<gene>
    <name evidence="4" type="primary">FMO1</name>
    <name evidence="4" type="ORF">AWJ20_1900</name>
</gene>
<dbReference type="Pfam" id="PF13738">
    <property type="entry name" value="Pyr_redox_3"/>
    <property type="match status" value="1"/>
</dbReference>
<dbReference type="GO" id="GO:0050660">
    <property type="term" value="F:flavin adenine dinucleotide binding"/>
    <property type="evidence" value="ECO:0007669"/>
    <property type="project" value="InterPro"/>
</dbReference>
<keyword evidence="5" id="KW-1185">Reference proteome</keyword>
<dbReference type="Proteomes" id="UP000189580">
    <property type="component" value="Chromosome a"/>
</dbReference>
<dbReference type="GeneID" id="30033754"/>
<dbReference type="GO" id="GO:0016491">
    <property type="term" value="F:oxidoreductase activity"/>
    <property type="evidence" value="ECO:0007669"/>
    <property type="project" value="UniProtKB-KW"/>
</dbReference>
<keyword evidence="2" id="KW-0274">FAD</keyword>
<proteinExistence type="predicted"/>
<dbReference type="RefSeq" id="XP_018736080.1">
    <property type="nucleotide sequence ID" value="XM_018878815.1"/>
</dbReference>
<dbReference type="SUPFAM" id="SSF51905">
    <property type="entry name" value="FAD/NAD(P)-binding domain"/>
    <property type="match status" value="2"/>
</dbReference>
<dbReference type="OrthoDB" id="66881at2759"/>
<dbReference type="PRINTS" id="PR00419">
    <property type="entry name" value="ADXRDTASE"/>
</dbReference>
<keyword evidence="3" id="KW-0560">Oxidoreductase</keyword>
<organism evidence="4 5">
    <name type="scientific">Sugiyamaella lignohabitans</name>
    <dbReference type="NCBI Taxonomy" id="796027"/>
    <lineage>
        <taxon>Eukaryota</taxon>
        <taxon>Fungi</taxon>
        <taxon>Dikarya</taxon>
        <taxon>Ascomycota</taxon>
        <taxon>Saccharomycotina</taxon>
        <taxon>Dipodascomycetes</taxon>
        <taxon>Dipodascales</taxon>
        <taxon>Trichomonascaceae</taxon>
        <taxon>Sugiyamaella</taxon>
    </lineage>
</organism>
<dbReference type="PANTHER" id="PTHR23023">
    <property type="entry name" value="DIMETHYLANILINE MONOOXYGENASE"/>
    <property type="match status" value="1"/>
</dbReference>
<dbReference type="EMBL" id="CP014501">
    <property type="protein sequence ID" value="ANB13603.1"/>
    <property type="molecule type" value="Genomic_DNA"/>
</dbReference>
<protein>
    <submittedName>
        <fullName evidence="4">Fmo1p</fullName>
    </submittedName>
</protein>
<dbReference type="InterPro" id="IPR050346">
    <property type="entry name" value="FMO-like"/>
</dbReference>
<dbReference type="AlphaFoldDB" id="A0A167E3R1"/>
<sequence length="492" mass="55709">MTQTELPKRTEPVRSVAIIGGGASGAIALDSLIKEGVFDKITVFERRDVLGGVWHLDENPDQLSVPPGAPESELDPPLEVPVQLLDDADIRSVNAPRSSQQRYIHTASFDGMRTNIPERIMTYSDDPHWEFLDRPGKDTFTSVKAVSRYIETYLARHPEHVVLRTTVEDISKDFNKPNSQYKLVLRTETDQKDENGDLIDKWWTESYDAVILANGHYHVPYITPVPGIDEVFKEFPGVITHAKTFRDHNVYKDKRVIVVGARASAIDIYRLISPITKEVYSSRRSPNLFVADPDGPNNQIKPVIDRYEVYEEDGKKSFRVVFEDGSVVTNPDEVIYGTGFRFSFPFLKRLIPDFSIGNIIPLAYQHTFYIPDPTLALVGVPIDGLSFRVFEYQAVLVARFFAGNAVLPPEEVQRQWTEERFSRFGNTRQYHSIGVDAALPYYDDLITIGGGVDPIGKPGSRPFPVLSVTDIETLKAERERLRKFFNDTSIQK</sequence>
<evidence type="ECO:0000313" key="4">
    <source>
        <dbReference type="EMBL" id="ANB13603.1"/>
    </source>
</evidence>
<accession>A0A167E3R1</accession>
<dbReference type="InterPro" id="IPR036188">
    <property type="entry name" value="FAD/NAD-bd_sf"/>
</dbReference>